<proteinExistence type="predicted"/>
<evidence type="ECO:0000313" key="2">
    <source>
        <dbReference type="EMBL" id="KAK2027782.1"/>
    </source>
</evidence>
<feature type="region of interest" description="Disordered" evidence="1">
    <location>
        <begin position="1"/>
        <end position="32"/>
    </location>
</feature>
<accession>A0AAD9HGB5</accession>
<name>A0AAD9HGB5_9PEZI</name>
<protein>
    <submittedName>
        <fullName evidence="2">Uncharacterized protein</fullName>
    </submittedName>
</protein>
<reference evidence="2" key="1">
    <citation type="submission" date="2021-06" db="EMBL/GenBank/DDBJ databases">
        <title>Comparative genomics, transcriptomics and evolutionary studies reveal genomic signatures of adaptation to plant cell wall in hemibiotrophic fungi.</title>
        <authorList>
            <consortium name="DOE Joint Genome Institute"/>
            <person name="Baroncelli R."/>
            <person name="Diaz J.F."/>
            <person name="Benocci T."/>
            <person name="Peng M."/>
            <person name="Battaglia E."/>
            <person name="Haridas S."/>
            <person name="Andreopoulos W."/>
            <person name="Labutti K."/>
            <person name="Pangilinan J."/>
            <person name="Floch G.L."/>
            <person name="Makela M.R."/>
            <person name="Henrissat B."/>
            <person name="Grigoriev I.V."/>
            <person name="Crouch J.A."/>
            <person name="De Vries R.P."/>
            <person name="Sukno S.A."/>
            <person name="Thon M.R."/>
        </authorList>
    </citation>
    <scope>NUCLEOTIDE SEQUENCE</scope>
    <source>
        <strain evidence="2">MAFF235873</strain>
    </source>
</reference>
<organism evidence="2 3">
    <name type="scientific">Colletotrichum zoysiae</name>
    <dbReference type="NCBI Taxonomy" id="1216348"/>
    <lineage>
        <taxon>Eukaryota</taxon>
        <taxon>Fungi</taxon>
        <taxon>Dikarya</taxon>
        <taxon>Ascomycota</taxon>
        <taxon>Pezizomycotina</taxon>
        <taxon>Sordariomycetes</taxon>
        <taxon>Hypocreomycetidae</taxon>
        <taxon>Glomerellales</taxon>
        <taxon>Glomerellaceae</taxon>
        <taxon>Colletotrichum</taxon>
        <taxon>Colletotrichum graminicola species complex</taxon>
    </lineage>
</organism>
<keyword evidence="3" id="KW-1185">Reference proteome</keyword>
<gene>
    <name evidence="2" type="ORF">LX32DRAFT_640617</name>
</gene>
<dbReference type="Proteomes" id="UP001232148">
    <property type="component" value="Unassembled WGS sequence"/>
</dbReference>
<evidence type="ECO:0000313" key="3">
    <source>
        <dbReference type="Proteomes" id="UP001232148"/>
    </source>
</evidence>
<comment type="caution">
    <text evidence="2">The sequence shown here is derived from an EMBL/GenBank/DDBJ whole genome shotgun (WGS) entry which is preliminary data.</text>
</comment>
<feature type="compositionally biased region" description="Basic and acidic residues" evidence="1">
    <location>
        <begin position="15"/>
        <end position="31"/>
    </location>
</feature>
<dbReference type="AlphaFoldDB" id="A0AAD9HGB5"/>
<sequence>MSGQCSNPSLFVHANSDDRETKSGTRQEHPKTIQMGGLQMLLIRVSNKRDNGRKLTVCVDT</sequence>
<evidence type="ECO:0000256" key="1">
    <source>
        <dbReference type="SAM" id="MobiDB-lite"/>
    </source>
</evidence>
<dbReference type="EMBL" id="MU842889">
    <property type="protein sequence ID" value="KAK2027782.1"/>
    <property type="molecule type" value="Genomic_DNA"/>
</dbReference>